<proteinExistence type="predicted"/>
<evidence type="ECO:0000313" key="4">
    <source>
        <dbReference type="EMBL" id="RJG26641.1"/>
    </source>
</evidence>
<comment type="caution">
    <text evidence="4">The sequence shown here is derived from an EMBL/GenBank/DDBJ whole genome shotgun (WGS) entry which is preliminary data.</text>
</comment>
<organism evidence="4 5">
    <name type="scientific">Paenibacillus thiaminolyticus</name>
    <name type="common">Bacillus thiaminolyticus</name>
    <dbReference type="NCBI Taxonomy" id="49283"/>
    <lineage>
        <taxon>Bacteria</taxon>
        <taxon>Bacillati</taxon>
        <taxon>Bacillota</taxon>
        <taxon>Bacilli</taxon>
        <taxon>Bacillales</taxon>
        <taxon>Paenibacillaceae</taxon>
        <taxon>Paenibacillus</taxon>
    </lineage>
</organism>
<dbReference type="InterPro" id="IPR050179">
    <property type="entry name" value="Trans_hexapeptide_repeat"/>
</dbReference>
<evidence type="ECO:0000256" key="1">
    <source>
        <dbReference type="PIRSR" id="PIRSR620019-1"/>
    </source>
</evidence>
<dbReference type="InterPro" id="IPR041561">
    <property type="entry name" value="PglD_N"/>
</dbReference>
<dbReference type="RefSeq" id="WP_119790098.1">
    <property type="nucleotide sequence ID" value="NZ_QYZD01000001.1"/>
</dbReference>
<dbReference type="NCBIfam" id="TIGR03570">
    <property type="entry name" value="NeuD_NnaD"/>
    <property type="match status" value="1"/>
</dbReference>
<dbReference type="Pfam" id="PF17836">
    <property type="entry name" value="PglD_N"/>
    <property type="match status" value="1"/>
</dbReference>
<accession>A0A3A3GQ18</accession>
<dbReference type="AlphaFoldDB" id="A0A3A3GQ18"/>
<keyword evidence="4" id="KW-0808">Transferase</keyword>
<feature type="binding site" evidence="2">
    <location>
        <position position="168"/>
    </location>
    <ligand>
        <name>acetyl-CoA</name>
        <dbReference type="ChEBI" id="CHEBI:57288"/>
    </ligand>
</feature>
<gene>
    <name evidence="4" type="ORF">DQX05_00980</name>
</gene>
<name>A0A3A3GQ18_PANTH</name>
<dbReference type="PANTHER" id="PTHR43300:SF7">
    <property type="entry name" value="UDP-N-ACETYLBACILLOSAMINE N-ACETYLTRANSFERASE"/>
    <property type="match status" value="1"/>
</dbReference>
<feature type="site" description="Increases basicity of active site His" evidence="1">
    <location>
        <position position="139"/>
    </location>
</feature>
<reference evidence="4 5" key="1">
    <citation type="submission" date="2018-09" db="EMBL/GenBank/DDBJ databases">
        <title>Paenibacillus SK2017-BO5.</title>
        <authorList>
            <person name="Piskunova J.V."/>
            <person name="Dubiley S.A."/>
            <person name="Severinov K.V."/>
        </authorList>
    </citation>
    <scope>NUCLEOTIDE SEQUENCE [LARGE SCALE GENOMIC DNA]</scope>
    <source>
        <strain evidence="4 5">BO5</strain>
    </source>
</reference>
<dbReference type="InterPro" id="IPR011004">
    <property type="entry name" value="Trimer_LpxA-like_sf"/>
</dbReference>
<evidence type="ECO:0000259" key="3">
    <source>
        <dbReference type="Pfam" id="PF17836"/>
    </source>
</evidence>
<dbReference type="EMBL" id="QYZD01000001">
    <property type="protein sequence ID" value="RJG26641.1"/>
    <property type="molecule type" value="Genomic_DNA"/>
</dbReference>
<sequence>MLDIIVFGAGGHAKAVIDVIEKTGKYRILGILDSHKPRGTECYGYEIVGGLDYLSAHQQQIQGGIVAIGDNWTRYRITQSIRQVMPDFRFIQAVHPQASIARGARIGEGSVIMAGAVLGSDAIVGDHCVMYTRSSLDHDSRLGHYATLAPNAATGGQVRIGDYSMISIGASVIHAVIIGDHCVIGAGSTVLHDIPGCSIAYGIPATIARTRQPGERYL</sequence>
<dbReference type="Pfam" id="PF00132">
    <property type="entry name" value="Hexapep"/>
    <property type="match status" value="1"/>
</dbReference>
<dbReference type="GO" id="GO:0016740">
    <property type="term" value="F:transferase activity"/>
    <property type="evidence" value="ECO:0007669"/>
    <property type="project" value="UniProtKB-KW"/>
</dbReference>
<dbReference type="PANTHER" id="PTHR43300">
    <property type="entry name" value="ACETYLTRANSFERASE"/>
    <property type="match status" value="1"/>
</dbReference>
<evidence type="ECO:0000256" key="2">
    <source>
        <dbReference type="PIRSR" id="PIRSR620019-2"/>
    </source>
</evidence>
<dbReference type="Gene3D" id="2.160.10.10">
    <property type="entry name" value="Hexapeptide repeat proteins"/>
    <property type="match status" value="1"/>
</dbReference>
<dbReference type="Proteomes" id="UP000266177">
    <property type="component" value="Unassembled WGS sequence"/>
</dbReference>
<feature type="domain" description="PglD N-terminal" evidence="3">
    <location>
        <begin position="3"/>
        <end position="80"/>
    </location>
</feature>
<feature type="active site" description="Proton acceptor" evidence="1">
    <location>
        <position position="138"/>
    </location>
</feature>
<dbReference type="InterPro" id="IPR020019">
    <property type="entry name" value="AcTrfase_PglD-like"/>
</dbReference>
<feature type="binding site" evidence="2">
    <location>
        <position position="69"/>
    </location>
    <ligand>
        <name>substrate</name>
    </ligand>
</feature>
<evidence type="ECO:0000313" key="5">
    <source>
        <dbReference type="Proteomes" id="UP000266177"/>
    </source>
</evidence>
<dbReference type="OrthoDB" id="9794407at2"/>
<protein>
    <submittedName>
        <fullName evidence="4">Acetyltransferase</fullName>
    </submittedName>
</protein>
<dbReference type="CDD" id="cd03360">
    <property type="entry name" value="LbH_AT_putative"/>
    <property type="match status" value="1"/>
</dbReference>
<dbReference type="InterPro" id="IPR001451">
    <property type="entry name" value="Hexapep"/>
</dbReference>
<dbReference type="Gene3D" id="3.40.50.20">
    <property type="match status" value="1"/>
</dbReference>
<dbReference type="SUPFAM" id="SSF51161">
    <property type="entry name" value="Trimeric LpxA-like enzymes"/>
    <property type="match status" value="1"/>
</dbReference>